<evidence type="ECO:0000313" key="2">
    <source>
        <dbReference type="Proteomes" id="UP001056120"/>
    </source>
</evidence>
<reference evidence="1 2" key="2">
    <citation type="journal article" date="2022" name="Mol. Ecol. Resour.">
        <title>The genomes of chicory, endive, great burdock and yacon provide insights into Asteraceae paleo-polyploidization history and plant inulin production.</title>
        <authorList>
            <person name="Fan W."/>
            <person name="Wang S."/>
            <person name="Wang H."/>
            <person name="Wang A."/>
            <person name="Jiang F."/>
            <person name="Liu H."/>
            <person name="Zhao H."/>
            <person name="Xu D."/>
            <person name="Zhang Y."/>
        </authorList>
    </citation>
    <scope>NUCLEOTIDE SEQUENCE [LARGE SCALE GENOMIC DNA]</scope>
    <source>
        <strain evidence="2">cv. Yunnan</strain>
        <tissue evidence="1">Leaves</tissue>
    </source>
</reference>
<evidence type="ECO:0000313" key="1">
    <source>
        <dbReference type="EMBL" id="KAI3784599.1"/>
    </source>
</evidence>
<gene>
    <name evidence="1" type="ORF">L1987_43701</name>
</gene>
<comment type="caution">
    <text evidence="1">The sequence shown here is derived from an EMBL/GenBank/DDBJ whole genome shotgun (WGS) entry which is preliminary data.</text>
</comment>
<sequence>MLPTESPHDSAASSPFISTGATTVACYCCLVRIAIDSADLSSTVNLVEPQVVLCFVLEVAFLGVDFSRQKTNNSGGLYYSTTAIEGSCGPTRVKTVSRGGDGCLGFISATADCRSTSFRLSAVQAIFYTMVFTSAIEDGTKSKDHLISAAAFVEGGTQDACDDACST</sequence>
<dbReference type="Proteomes" id="UP001056120">
    <property type="component" value="Linkage Group LG14"/>
</dbReference>
<organism evidence="1 2">
    <name type="scientific">Smallanthus sonchifolius</name>
    <dbReference type="NCBI Taxonomy" id="185202"/>
    <lineage>
        <taxon>Eukaryota</taxon>
        <taxon>Viridiplantae</taxon>
        <taxon>Streptophyta</taxon>
        <taxon>Embryophyta</taxon>
        <taxon>Tracheophyta</taxon>
        <taxon>Spermatophyta</taxon>
        <taxon>Magnoliopsida</taxon>
        <taxon>eudicotyledons</taxon>
        <taxon>Gunneridae</taxon>
        <taxon>Pentapetalae</taxon>
        <taxon>asterids</taxon>
        <taxon>campanulids</taxon>
        <taxon>Asterales</taxon>
        <taxon>Asteraceae</taxon>
        <taxon>Asteroideae</taxon>
        <taxon>Heliantheae alliance</taxon>
        <taxon>Millerieae</taxon>
        <taxon>Smallanthus</taxon>
    </lineage>
</organism>
<proteinExistence type="predicted"/>
<reference evidence="2" key="1">
    <citation type="journal article" date="2022" name="Mol. Ecol. Resour.">
        <title>The genomes of chicory, endive, great burdock and yacon provide insights into Asteraceae palaeo-polyploidization history and plant inulin production.</title>
        <authorList>
            <person name="Fan W."/>
            <person name="Wang S."/>
            <person name="Wang H."/>
            <person name="Wang A."/>
            <person name="Jiang F."/>
            <person name="Liu H."/>
            <person name="Zhao H."/>
            <person name="Xu D."/>
            <person name="Zhang Y."/>
        </authorList>
    </citation>
    <scope>NUCLEOTIDE SEQUENCE [LARGE SCALE GENOMIC DNA]</scope>
    <source>
        <strain evidence="2">cv. Yunnan</strain>
    </source>
</reference>
<keyword evidence="2" id="KW-1185">Reference proteome</keyword>
<dbReference type="EMBL" id="CM042031">
    <property type="protein sequence ID" value="KAI3784599.1"/>
    <property type="molecule type" value="Genomic_DNA"/>
</dbReference>
<protein>
    <submittedName>
        <fullName evidence="1">Uncharacterized protein</fullName>
    </submittedName>
</protein>
<accession>A0ACB9GLT7</accession>
<name>A0ACB9GLT7_9ASTR</name>